<keyword evidence="4 8" id="KW-0812">Transmembrane</keyword>
<keyword evidence="6 9" id="KW-1133">Transmembrane helix</keyword>
<evidence type="ECO:0000256" key="6">
    <source>
        <dbReference type="ARBA" id="ARBA00022989"/>
    </source>
</evidence>
<evidence type="ECO:0000256" key="1">
    <source>
        <dbReference type="ARBA" id="ARBA00004141"/>
    </source>
</evidence>
<dbReference type="PANTHER" id="PTHR11403:SF7">
    <property type="entry name" value="CYTOCHROME C OXIDASE SUBUNIT 3"/>
    <property type="match status" value="1"/>
</dbReference>
<dbReference type="EMBL" id="KX494104">
    <property type="protein sequence ID" value="ARX96606.1"/>
    <property type="molecule type" value="Genomic_DNA"/>
</dbReference>
<dbReference type="Gene3D" id="1.20.120.80">
    <property type="entry name" value="Cytochrome c oxidase, subunit III, four-helix bundle"/>
    <property type="match status" value="1"/>
</dbReference>
<dbReference type="GO" id="GO:0016020">
    <property type="term" value="C:membrane"/>
    <property type="evidence" value="ECO:0007669"/>
    <property type="project" value="UniProtKB-SubCell"/>
</dbReference>
<feature type="transmembrane region" description="Helical" evidence="9">
    <location>
        <begin position="161"/>
        <end position="181"/>
    </location>
</feature>
<feature type="transmembrane region" description="Helical" evidence="9">
    <location>
        <begin position="12"/>
        <end position="35"/>
    </location>
</feature>
<feature type="transmembrane region" description="Helical" evidence="9">
    <location>
        <begin position="242"/>
        <end position="262"/>
    </location>
</feature>
<keyword evidence="8 11" id="KW-0496">Mitochondrion</keyword>
<dbReference type="Gene3D" id="1.10.287.70">
    <property type="match status" value="1"/>
</dbReference>
<dbReference type="GO" id="GO:0004129">
    <property type="term" value="F:cytochrome-c oxidase activity"/>
    <property type="evidence" value="ECO:0007669"/>
    <property type="project" value="InterPro"/>
</dbReference>
<dbReference type="InterPro" id="IPR035973">
    <property type="entry name" value="Cyt_c_oxidase_su3-like_sf"/>
</dbReference>
<evidence type="ECO:0000256" key="7">
    <source>
        <dbReference type="ARBA" id="ARBA00023136"/>
    </source>
</evidence>
<proteinExistence type="inferred from homology"/>
<dbReference type="GO" id="GO:0005739">
    <property type="term" value="C:mitochondrion"/>
    <property type="evidence" value="ECO:0007669"/>
    <property type="project" value="TreeGrafter"/>
</dbReference>
<name>A0A343DRE5_9HYME</name>
<sequence length="263" mass="31994">MNMKTYNHPYHMVTLSPWPIMLSFNLMNMLMSVVIYMYLNIYTLLLMNFLIMILSMFQWWRDIIRESTFQGFHTLTVTKFLKFSMILFIISELFFFISFFWTFFHSSISPTIEIGLTWPPMMINSFNPYDIPLLNSVILVSSGFTITWSHHSLLNKNYMNFNKSLTYTLMLGVYFITLQYMEYYESQFCMNDSIFGSVFFMMTGFHGLHVIIGILMISTMFLRFKMNHFSNIHHFHFEASLWYWHFVDVVWLFLYLFVYWWMW</sequence>
<comment type="function">
    <text evidence="8">Component of the cytochrome c oxidase, the last enzyme in the mitochondrial electron transport chain which drives oxidative phosphorylation. The respiratory chain contains 3 multisubunit complexes succinate dehydrogenase (complex II, CII), ubiquinol-cytochrome c oxidoreductase (cytochrome b-c1 complex, complex III, CIII) and cytochrome c oxidase (complex IV, CIV), that cooperate to transfer electrons derived from NADH and succinate to molecular oxygen, creating an electrochemical gradient over the inner membrane that drives transmembrane transport and the ATP synthase. Cytochrome c oxidase is the component of the respiratory chain that catalyzes the reduction of oxygen to water. Electrons originating from reduced cytochrome c in the intermembrane space (IMS) are transferred via the dinuclear copper A center (CU(A)) of subunit 2 and heme A of subunit 1 to the active site in subunit 1, a binuclear center (BNC) formed by heme A3 and copper B (CU(B)). The BNC reduces molecular oxygen to 2 water molecules using 4 electrons from cytochrome c in the IMS and 4 protons from the mitochondrial matrix.</text>
</comment>
<evidence type="ECO:0000259" key="10">
    <source>
        <dbReference type="PROSITE" id="PS50253"/>
    </source>
</evidence>
<dbReference type="PROSITE" id="PS50253">
    <property type="entry name" value="COX3"/>
    <property type="match status" value="1"/>
</dbReference>
<dbReference type="InterPro" id="IPR013833">
    <property type="entry name" value="Cyt_c_oxidase_su3_a-hlx"/>
</dbReference>
<feature type="transmembrane region" description="Helical" evidence="9">
    <location>
        <begin position="80"/>
        <end position="104"/>
    </location>
</feature>
<geneLocation type="mitochondrion" evidence="11"/>
<feature type="transmembrane region" description="Helical" evidence="9">
    <location>
        <begin position="41"/>
        <end position="60"/>
    </location>
</feature>
<evidence type="ECO:0000256" key="4">
    <source>
        <dbReference type="ARBA" id="ARBA00022692"/>
    </source>
</evidence>
<keyword evidence="5" id="KW-1278">Translocase</keyword>
<organism evidence="11">
    <name type="scientific">Xylocopa appendiculata</name>
    <dbReference type="NCBI Taxonomy" id="135683"/>
    <lineage>
        <taxon>Eukaryota</taxon>
        <taxon>Metazoa</taxon>
        <taxon>Ecdysozoa</taxon>
        <taxon>Arthropoda</taxon>
        <taxon>Hexapoda</taxon>
        <taxon>Insecta</taxon>
        <taxon>Pterygota</taxon>
        <taxon>Neoptera</taxon>
        <taxon>Endopterygota</taxon>
        <taxon>Hymenoptera</taxon>
        <taxon>Apocrita</taxon>
        <taxon>Aculeata</taxon>
        <taxon>Apoidea</taxon>
        <taxon>Anthophila</taxon>
        <taxon>Apidae</taxon>
        <taxon>Xylocopa</taxon>
        <taxon>Alloxylocopa</taxon>
    </lineage>
</organism>
<dbReference type="InterPro" id="IPR024791">
    <property type="entry name" value="Cyt_c/ubiquinol_Oxase_su3"/>
</dbReference>
<reference evidence="11" key="1">
    <citation type="journal article" date="2018" name="Mol. Phylogenet. Evol.">
        <title>Gene arrangement and sequence of mitochondrial genomes yield insights into the phylogeny and evolution of bees and sphecid wasps (Hymenoptera: Apoidea).</title>
        <authorList>
            <person name="Zheng B.Y."/>
            <person name="Cao L.J."/>
            <person name="Tang P."/>
            <person name="van Achterberg K."/>
            <person name="Hoffmann A.A."/>
            <person name="Chen H.Y."/>
            <person name="Chen X.X."/>
            <person name="Wei S.J."/>
        </authorList>
    </citation>
    <scope>NUCLEOTIDE SEQUENCE</scope>
</reference>
<evidence type="ECO:0000313" key="11">
    <source>
        <dbReference type="EMBL" id="ARX96606.1"/>
    </source>
</evidence>
<protein>
    <recommendedName>
        <fullName evidence="3 8">Cytochrome c oxidase subunit 3</fullName>
    </recommendedName>
</protein>
<feature type="transmembrane region" description="Helical" evidence="9">
    <location>
        <begin position="131"/>
        <end position="149"/>
    </location>
</feature>
<dbReference type="SUPFAM" id="SSF81452">
    <property type="entry name" value="Cytochrome c oxidase subunit III-like"/>
    <property type="match status" value="1"/>
</dbReference>
<comment type="similarity">
    <text evidence="2 8">Belongs to the cytochrome c oxidase subunit 3 family.</text>
</comment>
<dbReference type="InterPro" id="IPR033945">
    <property type="entry name" value="Cyt_c_oxase_su3_dom"/>
</dbReference>
<dbReference type="CDD" id="cd01665">
    <property type="entry name" value="Cyt_c_Oxidase_III"/>
    <property type="match status" value="1"/>
</dbReference>
<accession>A0A343DRE5</accession>
<dbReference type="PANTHER" id="PTHR11403">
    <property type="entry name" value="CYTOCHROME C OXIDASE SUBUNIT III"/>
    <property type="match status" value="1"/>
</dbReference>
<evidence type="ECO:0000256" key="5">
    <source>
        <dbReference type="ARBA" id="ARBA00022967"/>
    </source>
</evidence>
<evidence type="ECO:0000256" key="9">
    <source>
        <dbReference type="SAM" id="Phobius"/>
    </source>
</evidence>
<dbReference type="GO" id="GO:0006123">
    <property type="term" value="P:mitochondrial electron transport, cytochrome c to oxygen"/>
    <property type="evidence" value="ECO:0007669"/>
    <property type="project" value="TreeGrafter"/>
</dbReference>
<evidence type="ECO:0000256" key="3">
    <source>
        <dbReference type="ARBA" id="ARBA00015944"/>
    </source>
</evidence>
<evidence type="ECO:0000256" key="2">
    <source>
        <dbReference type="ARBA" id="ARBA00010581"/>
    </source>
</evidence>
<gene>
    <name evidence="11" type="primary">cox3</name>
</gene>
<keyword evidence="7 9" id="KW-0472">Membrane</keyword>
<dbReference type="InterPro" id="IPR000298">
    <property type="entry name" value="Cyt_c_oxidase-like_su3"/>
</dbReference>
<comment type="subcellular location">
    <subcellularLocation>
        <location evidence="1">Membrane</location>
        <topology evidence="1">Multi-pass membrane protein</topology>
    </subcellularLocation>
</comment>
<evidence type="ECO:0000256" key="8">
    <source>
        <dbReference type="RuleBase" id="RU003375"/>
    </source>
</evidence>
<dbReference type="Pfam" id="PF00510">
    <property type="entry name" value="COX3"/>
    <property type="match status" value="1"/>
</dbReference>
<feature type="transmembrane region" description="Helical" evidence="9">
    <location>
        <begin position="193"/>
        <end position="222"/>
    </location>
</feature>
<feature type="domain" description="Heme-copper oxidase subunit III family profile" evidence="10">
    <location>
        <begin position="6"/>
        <end position="263"/>
    </location>
</feature>
<dbReference type="AlphaFoldDB" id="A0A343DRE5"/>